<evidence type="ECO:0000256" key="1">
    <source>
        <dbReference type="SAM" id="MobiDB-lite"/>
    </source>
</evidence>
<dbReference type="STRING" id="34475.A0A4Y9YKM9"/>
<feature type="region of interest" description="Disordered" evidence="1">
    <location>
        <begin position="301"/>
        <end position="341"/>
    </location>
</feature>
<sequence>MSQPEFAPLTVHNLYYHASEAPSSQELLRSGEKLIETCTTASGWHFPASIVNTQRFAFQGRCYIYTQAPPSYDRTVIEQRNKSLDSVKPWGPAVDANDEHETFFLDKLNEFESTDFDRASRKAPAAQNQTHRRKASDSAEGSSPRKKQRLGLPDISLHSAIPRPHFYFPPDDILAVPAPEIGLDRYLTKNPPFPIPPRTYYSMHKALDEKYARTAWIVPIRGTPPWQGCTPASVLEPGQASNRTMSEMFHPRAPENYAPGNLPAGHIIWTHDALAAFWGFLLDVRSGGALGAISLSFNPAPPPQLESSTSSAVGGRNAAGRAVSSDPSTARGSSSNAVQNTHPTLLGMDHFKIYHDTRYSMHLRRVLHAWSFEIRNSEAVEEIFGDALPSTKIRLFKGARLVLLDGRSKGLLTM</sequence>
<accession>A0A4Y9YKM9</accession>
<dbReference type="EMBL" id="SEKV01000173">
    <property type="protein sequence ID" value="TFY62273.1"/>
    <property type="molecule type" value="Genomic_DNA"/>
</dbReference>
<comment type="caution">
    <text evidence="2">The sequence shown here is derived from an EMBL/GenBank/DDBJ whole genome shotgun (WGS) entry which is preliminary data.</text>
</comment>
<feature type="region of interest" description="Disordered" evidence="1">
    <location>
        <begin position="116"/>
        <end position="154"/>
    </location>
</feature>
<name>A0A4Y9YKM9_9APHY</name>
<dbReference type="Proteomes" id="UP000298390">
    <property type="component" value="Unassembled WGS sequence"/>
</dbReference>
<evidence type="ECO:0000313" key="2">
    <source>
        <dbReference type="EMBL" id="TFY62273.1"/>
    </source>
</evidence>
<reference evidence="2 3" key="1">
    <citation type="submission" date="2019-01" db="EMBL/GenBank/DDBJ databases">
        <title>Genome sequencing of the rare red list fungi Fomitopsis rosea.</title>
        <authorList>
            <person name="Buettner E."/>
            <person name="Kellner H."/>
        </authorList>
    </citation>
    <scope>NUCLEOTIDE SEQUENCE [LARGE SCALE GENOMIC DNA]</scope>
    <source>
        <strain evidence="2 3">DSM 105464</strain>
    </source>
</reference>
<proteinExistence type="predicted"/>
<feature type="compositionally biased region" description="Low complexity" evidence="1">
    <location>
        <begin position="310"/>
        <end position="325"/>
    </location>
</feature>
<organism evidence="2 3">
    <name type="scientific">Rhodofomes roseus</name>
    <dbReference type="NCBI Taxonomy" id="34475"/>
    <lineage>
        <taxon>Eukaryota</taxon>
        <taxon>Fungi</taxon>
        <taxon>Dikarya</taxon>
        <taxon>Basidiomycota</taxon>
        <taxon>Agaricomycotina</taxon>
        <taxon>Agaricomycetes</taxon>
        <taxon>Polyporales</taxon>
        <taxon>Rhodofomes</taxon>
    </lineage>
</organism>
<gene>
    <name evidence="2" type="ORF">EVJ58_g3971</name>
</gene>
<feature type="compositionally biased region" description="Polar residues" evidence="1">
    <location>
        <begin position="326"/>
        <end position="341"/>
    </location>
</feature>
<protein>
    <submittedName>
        <fullName evidence="2">Uncharacterized protein</fullName>
    </submittedName>
</protein>
<evidence type="ECO:0000313" key="3">
    <source>
        <dbReference type="Proteomes" id="UP000298390"/>
    </source>
</evidence>
<dbReference type="AlphaFoldDB" id="A0A4Y9YKM9"/>